<dbReference type="GO" id="GO:0006508">
    <property type="term" value="P:proteolysis"/>
    <property type="evidence" value="ECO:0007669"/>
    <property type="project" value="UniProtKB-KW"/>
</dbReference>
<evidence type="ECO:0000256" key="4">
    <source>
        <dbReference type="ARBA" id="ARBA00022807"/>
    </source>
</evidence>
<dbReference type="Proteomes" id="UP000023758">
    <property type="component" value="Unassembled WGS sequence"/>
</dbReference>
<dbReference type="EMBL" id="KK207872">
    <property type="protein sequence ID" value="EZF51236.1"/>
    <property type="molecule type" value="Genomic_DNA"/>
</dbReference>
<dbReference type="InterPro" id="IPR000064">
    <property type="entry name" value="NLP_P60_dom"/>
</dbReference>
<dbReference type="HOGENOM" id="CLU_078880_0_0_1"/>
<name>A0A022VYV7_TRIRU</name>
<proteinExistence type="inferred from homology"/>
<gene>
    <name evidence="6" type="ORF">H103_05450</name>
</gene>
<comment type="similarity">
    <text evidence="1">Belongs to the peptidase C40 family.</text>
</comment>
<keyword evidence="3" id="KW-0378">Hydrolase</keyword>
<dbReference type="GO" id="GO:0008234">
    <property type="term" value="F:cysteine-type peptidase activity"/>
    <property type="evidence" value="ECO:0007669"/>
    <property type="project" value="UniProtKB-KW"/>
</dbReference>
<organism evidence="6">
    <name type="scientific">Trichophyton rubrum CBS 288.86</name>
    <dbReference type="NCBI Taxonomy" id="1215330"/>
    <lineage>
        <taxon>Eukaryota</taxon>
        <taxon>Fungi</taxon>
        <taxon>Dikarya</taxon>
        <taxon>Ascomycota</taxon>
        <taxon>Pezizomycotina</taxon>
        <taxon>Eurotiomycetes</taxon>
        <taxon>Eurotiomycetidae</taxon>
        <taxon>Onygenales</taxon>
        <taxon>Arthrodermataceae</taxon>
        <taxon>Trichophyton</taxon>
    </lineage>
</organism>
<dbReference type="InterPro" id="IPR038765">
    <property type="entry name" value="Papain-like_cys_pep_sf"/>
</dbReference>
<evidence type="ECO:0000256" key="1">
    <source>
        <dbReference type="ARBA" id="ARBA00007074"/>
    </source>
</evidence>
<dbReference type="InterPro" id="IPR051794">
    <property type="entry name" value="PG_Endopeptidase_C40"/>
</dbReference>
<protein>
    <recommendedName>
        <fullName evidence="5">NlpC/P60 domain-containing protein</fullName>
    </recommendedName>
</protein>
<feature type="domain" description="NlpC/P60" evidence="5">
    <location>
        <begin position="154"/>
        <end position="307"/>
    </location>
</feature>
<dbReference type="Pfam" id="PF00877">
    <property type="entry name" value="NLPC_P60"/>
    <property type="match status" value="1"/>
</dbReference>
<dbReference type="AlphaFoldDB" id="A0A022VYV7"/>
<accession>A0A022VYV7</accession>
<dbReference type="PANTHER" id="PTHR47359:SF3">
    <property type="entry name" value="NLP_P60 DOMAIN-CONTAINING PROTEIN-RELATED"/>
    <property type="match status" value="1"/>
</dbReference>
<reference evidence="6" key="1">
    <citation type="submission" date="2014-02" db="EMBL/GenBank/DDBJ databases">
        <title>The Genome Sequence of Trichophyton rubrum (morphotype fischeri) CBS 288.86.</title>
        <authorList>
            <consortium name="The Broad Institute Genomics Platform"/>
            <person name="Cuomo C.A."/>
            <person name="White T.C."/>
            <person name="Graser Y."/>
            <person name="Martinez-Rossi N."/>
            <person name="Heitman J."/>
            <person name="Young S.K."/>
            <person name="Zeng Q."/>
            <person name="Gargeya S."/>
            <person name="Abouelleil A."/>
            <person name="Alvarado L."/>
            <person name="Chapman S.B."/>
            <person name="Gainer-Dewar J."/>
            <person name="Goldberg J."/>
            <person name="Griggs A."/>
            <person name="Gujja S."/>
            <person name="Hansen M."/>
            <person name="Howarth C."/>
            <person name="Imamovic A."/>
            <person name="Larimer J."/>
            <person name="Martinez D."/>
            <person name="Murphy C."/>
            <person name="Pearson M.D."/>
            <person name="Persinoti G."/>
            <person name="Poon T."/>
            <person name="Priest M."/>
            <person name="Roberts A.D."/>
            <person name="Saif S."/>
            <person name="Shea T.D."/>
            <person name="Sykes S.N."/>
            <person name="Wortman J."/>
            <person name="Nusbaum C."/>
            <person name="Birren B."/>
        </authorList>
    </citation>
    <scope>NUCLEOTIDE SEQUENCE [LARGE SCALE GENOMIC DNA]</scope>
    <source>
        <strain evidence="6">CBS 288.86</strain>
    </source>
</reference>
<dbReference type="Gene3D" id="3.90.1720.10">
    <property type="entry name" value="endopeptidase domain like (from Nostoc punctiforme)"/>
    <property type="match status" value="1"/>
</dbReference>
<evidence type="ECO:0000256" key="2">
    <source>
        <dbReference type="ARBA" id="ARBA00022670"/>
    </source>
</evidence>
<dbReference type="OrthoDB" id="2251794at2759"/>
<evidence type="ECO:0000256" key="3">
    <source>
        <dbReference type="ARBA" id="ARBA00022801"/>
    </source>
</evidence>
<dbReference type="SUPFAM" id="SSF54001">
    <property type="entry name" value="Cysteine proteinases"/>
    <property type="match status" value="1"/>
</dbReference>
<sequence>MNNPLRPRTAQTTTWISTSNYTRHLKMKPSTVVISLLLSAVSASPAHTALLSRAVGSKCTAFEGEGSCQKSSTCKGISYSQALCPNDPVDVQCCVEHECSTGAGHGFCRSLSNGCPGGRFDKGSGPEWPCPGGDNIQCCIKREDDNDPPTPGNGSVGQQILDKALTAAGVPYAWGGGSCEGPTHDMPPWQNGEIGYDCSGLIGWAVCQVTGRDLFSEGLRVTRSMYCASEEKLRYKKYPFAERKPGDAVFFGGSCDCGNPDTIHHVGLMMDSGDRMWNAPNDDVNQVQENNISGFGEKPCPDVVRFE</sequence>
<evidence type="ECO:0000313" key="6">
    <source>
        <dbReference type="EMBL" id="EZF51236.1"/>
    </source>
</evidence>
<dbReference type="PROSITE" id="PS51935">
    <property type="entry name" value="NLPC_P60"/>
    <property type="match status" value="1"/>
</dbReference>
<evidence type="ECO:0000259" key="5">
    <source>
        <dbReference type="PROSITE" id="PS51935"/>
    </source>
</evidence>
<dbReference type="PANTHER" id="PTHR47359">
    <property type="entry name" value="PEPTIDOGLYCAN DL-ENDOPEPTIDASE CWLO"/>
    <property type="match status" value="1"/>
</dbReference>
<keyword evidence="2" id="KW-0645">Protease</keyword>
<keyword evidence="4" id="KW-0788">Thiol protease</keyword>